<feature type="binding site" evidence="9">
    <location>
        <begin position="216"/>
        <end position="217"/>
    </location>
    <ligand>
        <name>2-[(2R,5Z)-2-carboxy-4-methylthiazol-5(2H)-ylidene]ethyl phosphate</name>
        <dbReference type="ChEBI" id="CHEBI:62899"/>
    </ligand>
</feature>
<comment type="pathway">
    <text evidence="1 9 11">Cofactor biosynthesis; thiamine diphosphate biosynthesis; thiamine phosphate from 4-amino-2-methyl-5-diphosphomethylpyrimidine and 4-methyl-5-(2-phosphoethyl)-thiazole: step 1/1.</text>
</comment>
<dbReference type="NCBIfam" id="TIGR00693">
    <property type="entry name" value="thiE"/>
    <property type="match status" value="1"/>
</dbReference>
<evidence type="ECO:0000256" key="11">
    <source>
        <dbReference type="RuleBase" id="RU004253"/>
    </source>
</evidence>
<dbReference type="Gene3D" id="3.20.20.70">
    <property type="entry name" value="Aldolase class I"/>
    <property type="match status" value="1"/>
</dbReference>
<comment type="similarity">
    <text evidence="9 10">Belongs to the thiamine-phosphate synthase family.</text>
</comment>
<keyword evidence="2 9" id="KW-0808">Transferase</keyword>
<evidence type="ECO:0000256" key="9">
    <source>
        <dbReference type="HAMAP-Rule" id="MF_00097"/>
    </source>
</evidence>
<evidence type="ECO:0000256" key="1">
    <source>
        <dbReference type="ARBA" id="ARBA00005165"/>
    </source>
</evidence>
<evidence type="ECO:0000256" key="7">
    <source>
        <dbReference type="ARBA" id="ARBA00047851"/>
    </source>
</evidence>
<keyword evidence="5 9" id="KW-0784">Thiamine biosynthesis</keyword>
<dbReference type="NCBIfam" id="NF002904">
    <property type="entry name" value="PRK03512.1"/>
    <property type="match status" value="1"/>
</dbReference>
<evidence type="ECO:0000256" key="3">
    <source>
        <dbReference type="ARBA" id="ARBA00022723"/>
    </source>
</evidence>
<feature type="binding site" evidence="9">
    <location>
        <begin position="164"/>
        <end position="166"/>
    </location>
    <ligand>
        <name>2-[(2R,5Z)-2-carboxy-4-methylthiazol-5(2H)-ylidene]ethyl phosphate</name>
        <dbReference type="ChEBI" id="CHEBI:62899"/>
    </ligand>
</feature>
<comment type="cofactor">
    <cofactor evidence="9">
        <name>Mg(2+)</name>
        <dbReference type="ChEBI" id="CHEBI:18420"/>
    </cofactor>
    <text evidence="9">Binds 1 Mg(2+) ion per subunit.</text>
</comment>
<dbReference type="AlphaFoldDB" id="D2U3P7"/>
<dbReference type="InterPro" id="IPR036206">
    <property type="entry name" value="ThiamineP_synth_sf"/>
</dbReference>
<feature type="binding site" evidence="9">
    <location>
        <position position="167"/>
    </location>
    <ligand>
        <name>4-amino-2-methyl-5-(diphosphooxymethyl)pyrimidine</name>
        <dbReference type="ChEBI" id="CHEBI:57841"/>
    </ligand>
</feature>
<dbReference type="CDD" id="cd00564">
    <property type="entry name" value="TMP_TenI"/>
    <property type="match status" value="1"/>
</dbReference>
<organism evidence="13">
    <name type="scientific">Arsenophonus nasoniae</name>
    <name type="common">son-killer infecting Nasonia vitripennis</name>
    <dbReference type="NCBI Taxonomy" id="638"/>
    <lineage>
        <taxon>Bacteria</taxon>
        <taxon>Pseudomonadati</taxon>
        <taxon>Pseudomonadota</taxon>
        <taxon>Gammaproteobacteria</taxon>
        <taxon>Enterobacterales</taxon>
        <taxon>Morganellaceae</taxon>
        <taxon>Arsenophonus</taxon>
    </lineage>
</organism>
<dbReference type="GO" id="GO:0009228">
    <property type="term" value="P:thiamine biosynthetic process"/>
    <property type="evidence" value="ECO:0007669"/>
    <property type="project" value="UniProtKB-KW"/>
</dbReference>
<evidence type="ECO:0000256" key="8">
    <source>
        <dbReference type="ARBA" id="ARBA00047883"/>
    </source>
</evidence>
<dbReference type="EC" id="2.5.1.3" evidence="9"/>
<dbReference type="HAMAP" id="MF_00097">
    <property type="entry name" value="TMP_synthase"/>
    <property type="match status" value="1"/>
</dbReference>
<feature type="binding site" evidence="9">
    <location>
        <position position="119"/>
    </location>
    <ligand>
        <name>Mg(2+)</name>
        <dbReference type="ChEBI" id="CHEBI:18420"/>
    </ligand>
</feature>
<dbReference type="UniPathway" id="UPA00060">
    <property type="reaction ID" value="UER00141"/>
</dbReference>
<dbReference type="PANTHER" id="PTHR20857">
    <property type="entry name" value="THIAMINE-PHOSPHATE PYROPHOSPHORYLASE"/>
    <property type="match status" value="1"/>
</dbReference>
<dbReference type="InterPro" id="IPR034291">
    <property type="entry name" value="TMP_synthase"/>
</dbReference>
<proteinExistence type="inferred from homology"/>
<feature type="binding site" evidence="9">
    <location>
        <position position="100"/>
    </location>
    <ligand>
        <name>Mg(2+)</name>
        <dbReference type="ChEBI" id="CHEBI:18420"/>
    </ligand>
</feature>
<evidence type="ECO:0000259" key="12">
    <source>
        <dbReference type="Pfam" id="PF02581"/>
    </source>
</evidence>
<feature type="binding site" evidence="9">
    <location>
        <position position="196"/>
    </location>
    <ligand>
        <name>2-[(2R,5Z)-2-carboxy-4-methylthiazol-5(2H)-ylidene]ethyl phosphate</name>
        <dbReference type="ChEBI" id="CHEBI:62899"/>
    </ligand>
</feature>
<dbReference type="GO" id="GO:0000287">
    <property type="term" value="F:magnesium ion binding"/>
    <property type="evidence" value="ECO:0007669"/>
    <property type="project" value="UniProtKB-UniRule"/>
</dbReference>
<dbReference type="GO" id="GO:0009229">
    <property type="term" value="P:thiamine diphosphate biosynthetic process"/>
    <property type="evidence" value="ECO:0007669"/>
    <property type="project" value="UniProtKB-UniRule"/>
</dbReference>
<evidence type="ECO:0000313" key="13">
    <source>
        <dbReference type="EMBL" id="CBA76015.1"/>
    </source>
</evidence>
<comment type="catalytic activity">
    <reaction evidence="6 9 10">
        <text>4-methyl-5-(2-phosphooxyethyl)-thiazole + 4-amino-2-methyl-5-(diphosphooxymethyl)pyrimidine + H(+) = thiamine phosphate + diphosphate</text>
        <dbReference type="Rhea" id="RHEA:22328"/>
        <dbReference type="ChEBI" id="CHEBI:15378"/>
        <dbReference type="ChEBI" id="CHEBI:33019"/>
        <dbReference type="ChEBI" id="CHEBI:37575"/>
        <dbReference type="ChEBI" id="CHEBI:57841"/>
        <dbReference type="ChEBI" id="CHEBI:58296"/>
        <dbReference type="EC" id="2.5.1.3"/>
    </reaction>
</comment>
<comment type="catalytic activity">
    <reaction evidence="8 9 10">
        <text>2-[(2R,5Z)-2-carboxy-4-methylthiazol-5(2H)-ylidene]ethyl phosphate + 4-amino-2-methyl-5-(diphosphooxymethyl)pyrimidine + 2 H(+) = thiamine phosphate + CO2 + diphosphate</text>
        <dbReference type="Rhea" id="RHEA:47844"/>
        <dbReference type="ChEBI" id="CHEBI:15378"/>
        <dbReference type="ChEBI" id="CHEBI:16526"/>
        <dbReference type="ChEBI" id="CHEBI:33019"/>
        <dbReference type="ChEBI" id="CHEBI:37575"/>
        <dbReference type="ChEBI" id="CHEBI:57841"/>
        <dbReference type="ChEBI" id="CHEBI:62899"/>
        <dbReference type="EC" id="2.5.1.3"/>
    </reaction>
</comment>
<evidence type="ECO:0000256" key="6">
    <source>
        <dbReference type="ARBA" id="ARBA00047334"/>
    </source>
</evidence>
<name>D2U3P7_9GAMM</name>
<keyword evidence="4 9" id="KW-0460">Magnesium</keyword>
<protein>
    <recommendedName>
        <fullName evidence="9">Thiamine-phosphate synthase</fullName>
        <shortName evidence="9">TP synthase</shortName>
        <shortName evidence="9">TPS</shortName>
        <ecNumber evidence="9">2.5.1.3</ecNumber>
    </recommendedName>
    <alternativeName>
        <fullName evidence="9">Thiamine-phosphate pyrophosphorylase</fullName>
        <shortName evidence="9">TMP pyrophosphorylase</shortName>
        <shortName evidence="9">TMP-PPase</shortName>
    </alternativeName>
</protein>
<dbReference type="InterPro" id="IPR022998">
    <property type="entry name" value="ThiamineP_synth_TenI"/>
</dbReference>
<dbReference type="FunFam" id="3.20.20.70:FF:000064">
    <property type="entry name" value="Thiamine-phosphate synthase"/>
    <property type="match status" value="1"/>
</dbReference>
<comment type="function">
    <text evidence="9">Condenses 4-methyl-5-(beta-hydroxyethyl)thiazole monophosphate (THZ-P) and 2-methyl-4-amino-5-hydroxymethyl pyrimidine pyrophosphate (HMP-PP) to form thiamine monophosphate (TMP).</text>
</comment>
<evidence type="ECO:0000256" key="2">
    <source>
        <dbReference type="ARBA" id="ARBA00022679"/>
    </source>
</evidence>
<feature type="domain" description="Thiamine phosphate synthase/TenI" evidence="12">
    <location>
        <begin position="50"/>
        <end position="219"/>
    </location>
</feature>
<comment type="catalytic activity">
    <reaction evidence="7 9 10">
        <text>2-(2-carboxy-4-methylthiazol-5-yl)ethyl phosphate + 4-amino-2-methyl-5-(diphosphooxymethyl)pyrimidine + 2 H(+) = thiamine phosphate + CO2 + diphosphate</text>
        <dbReference type="Rhea" id="RHEA:47848"/>
        <dbReference type="ChEBI" id="CHEBI:15378"/>
        <dbReference type="ChEBI" id="CHEBI:16526"/>
        <dbReference type="ChEBI" id="CHEBI:33019"/>
        <dbReference type="ChEBI" id="CHEBI:37575"/>
        <dbReference type="ChEBI" id="CHEBI:57841"/>
        <dbReference type="ChEBI" id="CHEBI:62890"/>
        <dbReference type="EC" id="2.5.1.3"/>
    </reaction>
</comment>
<evidence type="ECO:0000256" key="5">
    <source>
        <dbReference type="ARBA" id="ARBA00022977"/>
    </source>
</evidence>
<keyword evidence="3 9" id="KW-0479">Metal-binding</keyword>
<accession>D2U3P7</accession>
<evidence type="ECO:0000256" key="4">
    <source>
        <dbReference type="ARBA" id="ARBA00022842"/>
    </source>
</evidence>
<feature type="binding site" evidence="9">
    <location>
        <position position="138"/>
    </location>
    <ligand>
        <name>4-amino-2-methyl-5-(diphosphooxymethyl)pyrimidine</name>
        <dbReference type="ChEBI" id="CHEBI:57841"/>
    </ligand>
</feature>
<dbReference type="Pfam" id="PF02581">
    <property type="entry name" value="TMP-TENI"/>
    <property type="match status" value="1"/>
</dbReference>
<reference evidence="13" key="1">
    <citation type="journal article" date="2010" name="Insect Mol. Biol.">
        <title>The draft genome sequence of Arsenophonus nasoniae, son-killer bacterium of Nasonia vitripennis, reveals genes associated with virulence and symbiosis.</title>
        <authorList>
            <person name="Wilkes T."/>
            <person name="Darby A.C."/>
            <person name="Choi J."/>
            <person name="Colborne J.K."/>
            <person name="Werren J.H."/>
            <person name="Hurst G.D.D."/>
        </authorList>
    </citation>
    <scope>NUCLEOTIDE SEQUENCE</scope>
</reference>
<dbReference type="InterPro" id="IPR013785">
    <property type="entry name" value="Aldolase_TIM"/>
</dbReference>
<dbReference type="SUPFAM" id="SSF51391">
    <property type="entry name" value="Thiamin phosphate synthase"/>
    <property type="match status" value="1"/>
</dbReference>
<dbReference type="PANTHER" id="PTHR20857:SF15">
    <property type="entry name" value="THIAMINE-PHOSPHATE SYNTHASE"/>
    <property type="match status" value="1"/>
</dbReference>
<feature type="binding site" evidence="9">
    <location>
        <position position="99"/>
    </location>
    <ligand>
        <name>4-amino-2-methyl-5-(diphosphooxymethyl)pyrimidine</name>
        <dbReference type="ChEBI" id="CHEBI:57841"/>
    </ligand>
</feature>
<gene>
    <name evidence="9 13" type="primary">thiE</name>
    <name evidence="13" type="ORF">ARN_32800</name>
</gene>
<dbReference type="GO" id="GO:0005737">
    <property type="term" value="C:cytoplasm"/>
    <property type="evidence" value="ECO:0007669"/>
    <property type="project" value="TreeGrafter"/>
</dbReference>
<dbReference type="EMBL" id="FN545258">
    <property type="protein sequence ID" value="CBA76015.1"/>
    <property type="molecule type" value="Genomic_DNA"/>
</dbReference>
<dbReference type="GO" id="GO:0004789">
    <property type="term" value="F:thiamine-phosphate diphosphorylase activity"/>
    <property type="evidence" value="ECO:0007669"/>
    <property type="project" value="UniProtKB-UniRule"/>
</dbReference>
<sequence>MPHKWHTYRQHFAPRAVSYTTAWRRFPMTKWSEHAFASTEQKLGLYPVVDSVEWIKRLLNVGVTTVQLRIKDPLANNLEADIKQAIMLSQRYQARLFINDYWQLAIKYGAYGVHLGQEDINFADLNRLKKAGLRLGISTHNQQELARAKQLRPSYIALGHIFPTRTKLMSSSPQGLISLKQQVNATPDYPTIAIGGISLARVPAVLATGVGGIAMVSAITKSPSWYKVVTQLLHLIEGKEIIHA</sequence>
<feature type="binding site" evidence="9">
    <location>
        <begin position="67"/>
        <end position="71"/>
    </location>
    <ligand>
        <name>4-amino-2-methyl-5-(diphosphooxymethyl)pyrimidine</name>
        <dbReference type="ChEBI" id="CHEBI:57841"/>
    </ligand>
</feature>
<evidence type="ECO:0000256" key="10">
    <source>
        <dbReference type="RuleBase" id="RU003826"/>
    </source>
</evidence>